<dbReference type="Pfam" id="PF00664">
    <property type="entry name" value="ABC_membrane"/>
    <property type="match status" value="5"/>
</dbReference>
<name>A0A0E0L5B2_ORYPU</name>
<feature type="transmembrane region" description="Helical" evidence="12">
    <location>
        <begin position="78"/>
        <end position="98"/>
    </location>
</feature>
<feature type="transmembrane region" description="Helical" evidence="12">
    <location>
        <begin position="1956"/>
        <end position="1980"/>
    </location>
</feature>
<dbReference type="eggNOG" id="KOG0055">
    <property type="taxonomic scope" value="Eukaryota"/>
</dbReference>
<protein>
    <recommendedName>
        <fullName evidence="17">MDR-like ABC transporter</fullName>
    </recommendedName>
</protein>
<evidence type="ECO:0000256" key="12">
    <source>
        <dbReference type="SAM" id="Phobius"/>
    </source>
</evidence>
<dbReference type="Gramene" id="OPUNC05G22240.1">
    <property type="protein sequence ID" value="OPUNC05G22240.1"/>
    <property type="gene ID" value="OPUNC05G22240"/>
</dbReference>
<feature type="domain" description="ABC transmembrane type-1" evidence="14">
    <location>
        <begin position="691"/>
        <end position="977"/>
    </location>
</feature>
<evidence type="ECO:0000256" key="5">
    <source>
        <dbReference type="ARBA" id="ARBA00022737"/>
    </source>
</evidence>
<feature type="transmembrane region" description="Helical" evidence="12">
    <location>
        <begin position="810"/>
        <end position="830"/>
    </location>
</feature>
<dbReference type="Gene3D" id="1.20.1560.10">
    <property type="entry name" value="ABC transporter type 1, transmembrane domain"/>
    <property type="match status" value="3"/>
</dbReference>
<dbReference type="FunFam" id="1.20.1560.10:FF:000025">
    <property type="entry name" value="ABC transporter B family member 9"/>
    <property type="match status" value="1"/>
</dbReference>
<feature type="transmembrane region" description="Helical" evidence="12">
    <location>
        <begin position="1309"/>
        <end position="1336"/>
    </location>
</feature>
<dbReference type="PROSITE" id="PS00211">
    <property type="entry name" value="ABC_TRANSPORTER_1"/>
    <property type="match status" value="4"/>
</dbReference>
<feature type="transmembrane region" description="Helical" evidence="12">
    <location>
        <begin position="731"/>
        <end position="757"/>
    </location>
</feature>
<dbReference type="Gene3D" id="3.40.50.300">
    <property type="entry name" value="P-loop containing nucleotide triphosphate hydrolases"/>
    <property type="match status" value="4"/>
</dbReference>
<dbReference type="GO" id="GO:0016887">
    <property type="term" value="F:ATP hydrolysis activity"/>
    <property type="evidence" value="ECO:0007669"/>
    <property type="project" value="InterPro"/>
</dbReference>
<dbReference type="InterPro" id="IPR003593">
    <property type="entry name" value="AAA+_ATPase"/>
</dbReference>
<keyword evidence="6" id="KW-0547">Nucleotide-binding</keyword>
<keyword evidence="10" id="KW-0325">Glycoprotein</keyword>
<dbReference type="CDD" id="cd03249">
    <property type="entry name" value="ABC_MTABC3_MDL1_MDL2"/>
    <property type="match status" value="4"/>
</dbReference>
<dbReference type="STRING" id="4537.A0A0E0L5B2"/>
<dbReference type="PANTHER" id="PTHR24222:SF81">
    <property type="entry name" value="ABC TRANSPORTER B FAMILY MEMBER 11"/>
    <property type="match status" value="1"/>
</dbReference>
<feature type="compositionally biased region" description="Low complexity" evidence="11">
    <location>
        <begin position="1887"/>
        <end position="1901"/>
    </location>
</feature>
<feature type="domain" description="ABC transmembrane type-1" evidence="14">
    <location>
        <begin position="1960"/>
        <end position="2199"/>
    </location>
</feature>
<keyword evidence="3" id="KW-0813">Transport</keyword>
<evidence type="ECO:0000256" key="8">
    <source>
        <dbReference type="ARBA" id="ARBA00022989"/>
    </source>
</evidence>
<evidence type="ECO:0000256" key="7">
    <source>
        <dbReference type="ARBA" id="ARBA00022840"/>
    </source>
</evidence>
<evidence type="ECO:0000313" key="15">
    <source>
        <dbReference type="EnsemblPlants" id="OPUNC05G22240.1"/>
    </source>
</evidence>
<dbReference type="InterPro" id="IPR039421">
    <property type="entry name" value="Type_1_exporter"/>
</dbReference>
<evidence type="ECO:0000256" key="6">
    <source>
        <dbReference type="ARBA" id="ARBA00022741"/>
    </source>
</evidence>
<feature type="transmembrane region" description="Helical" evidence="12">
    <location>
        <begin position="1435"/>
        <end position="1455"/>
    </location>
</feature>
<comment type="similarity">
    <text evidence="2">Belongs to the ABC transporter superfamily. ABCB family. Multidrug resistance exporter (TC 3.A.1.201) subfamily.</text>
</comment>
<dbReference type="PANTHER" id="PTHR24222">
    <property type="entry name" value="ABC TRANSPORTER B FAMILY"/>
    <property type="match status" value="1"/>
</dbReference>
<dbReference type="Pfam" id="PF00005">
    <property type="entry name" value="ABC_tran"/>
    <property type="match status" value="4"/>
</dbReference>
<keyword evidence="4 12" id="KW-0812">Transmembrane</keyword>
<keyword evidence="5" id="KW-0677">Repeat</keyword>
<keyword evidence="7" id="KW-0067">ATP-binding</keyword>
<feature type="transmembrane region" description="Helical" evidence="12">
    <location>
        <begin position="2135"/>
        <end position="2159"/>
    </location>
</feature>
<dbReference type="InterPro" id="IPR036640">
    <property type="entry name" value="ABC1_TM_sf"/>
</dbReference>
<keyword evidence="16" id="KW-1185">Reference proteome</keyword>
<dbReference type="GO" id="GO:0140359">
    <property type="term" value="F:ABC-type transporter activity"/>
    <property type="evidence" value="ECO:0007669"/>
    <property type="project" value="InterPro"/>
</dbReference>
<dbReference type="SUPFAM" id="SSF90123">
    <property type="entry name" value="ABC transporter transmembrane region"/>
    <property type="match status" value="4"/>
</dbReference>
<feature type="compositionally biased region" description="Basic and acidic residues" evidence="11">
    <location>
        <begin position="1275"/>
        <end position="1285"/>
    </location>
</feature>
<feature type="transmembrane region" description="Helical" evidence="12">
    <location>
        <begin position="1356"/>
        <end position="1379"/>
    </location>
</feature>
<dbReference type="NCBIfam" id="NF010167">
    <property type="entry name" value="PRK13648.1"/>
    <property type="match status" value="4"/>
</dbReference>
<reference evidence="15" key="1">
    <citation type="submission" date="2015-04" db="UniProtKB">
        <authorList>
            <consortium name="EnsemblPlants"/>
        </authorList>
    </citation>
    <scope>IDENTIFICATION</scope>
</reference>
<evidence type="ECO:0000259" key="13">
    <source>
        <dbReference type="PROSITE" id="PS50893"/>
    </source>
</evidence>
<feature type="transmembrane region" description="Helical" evidence="12">
    <location>
        <begin position="1535"/>
        <end position="1558"/>
    </location>
</feature>
<feature type="region of interest" description="Disordered" evidence="11">
    <location>
        <begin position="1254"/>
        <end position="1285"/>
    </location>
</feature>
<dbReference type="InterPro" id="IPR017871">
    <property type="entry name" value="ABC_transporter-like_CS"/>
</dbReference>
<evidence type="ECO:0000256" key="2">
    <source>
        <dbReference type="ARBA" id="ARBA00007577"/>
    </source>
</evidence>
<feature type="transmembrane region" description="Helical" evidence="12">
    <location>
        <begin position="2174"/>
        <end position="2194"/>
    </location>
</feature>
<dbReference type="PROSITE" id="PS50893">
    <property type="entry name" value="ABC_TRANSPORTER_2"/>
    <property type="match status" value="4"/>
</dbReference>
<feature type="transmembrane region" description="Helical" evidence="12">
    <location>
        <begin position="689"/>
        <end position="711"/>
    </location>
</feature>
<keyword evidence="8 12" id="KW-1133">Transmembrane helix</keyword>
<dbReference type="GO" id="GO:0005886">
    <property type="term" value="C:plasma membrane"/>
    <property type="evidence" value="ECO:0007669"/>
    <property type="project" value="UniProtKB-SubCell"/>
</dbReference>
<dbReference type="CDD" id="cd18577">
    <property type="entry name" value="ABC_6TM_Pgp_ABCB1_D1_like"/>
    <property type="match status" value="2"/>
</dbReference>
<feature type="domain" description="ABC transporter" evidence="13">
    <location>
        <begin position="1012"/>
        <end position="1249"/>
    </location>
</feature>
<dbReference type="FunFam" id="1.20.1560.10:FF:000360">
    <property type="entry name" value="Os01g0533900 protein"/>
    <property type="match status" value="1"/>
</dbReference>
<feature type="transmembrane region" description="Helical" evidence="12">
    <location>
        <begin position="836"/>
        <end position="856"/>
    </location>
</feature>
<evidence type="ECO:0000313" key="16">
    <source>
        <dbReference type="Proteomes" id="UP000026962"/>
    </source>
</evidence>
<evidence type="ECO:0000259" key="14">
    <source>
        <dbReference type="PROSITE" id="PS50929"/>
    </source>
</evidence>
<keyword evidence="9 12" id="KW-0472">Membrane</keyword>
<accession>A0A0E0L5B2</accession>
<dbReference type="SMART" id="SM00382">
    <property type="entry name" value="AAA"/>
    <property type="match status" value="4"/>
</dbReference>
<dbReference type="PROSITE" id="PS50929">
    <property type="entry name" value="ABC_TM1F"/>
    <property type="match status" value="4"/>
</dbReference>
<dbReference type="OMA" id="IIMERDE"/>
<feature type="domain" description="ABC transporter" evidence="13">
    <location>
        <begin position="2234"/>
        <end position="2471"/>
    </location>
</feature>
<dbReference type="InterPro" id="IPR003439">
    <property type="entry name" value="ABC_transporter-like_ATP-bd"/>
</dbReference>
<evidence type="ECO:0000256" key="9">
    <source>
        <dbReference type="ARBA" id="ARBA00023136"/>
    </source>
</evidence>
<evidence type="ECO:0000256" key="11">
    <source>
        <dbReference type="SAM" id="MobiDB-lite"/>
    </source>
</evidence>
<dbReference type="InterPro" id="IPR027417">
    <property type="entry name" value="P-loop_NTPase"/>
</dbReference>
<dbReference type="FunFam" id="1.20.1560.10:FF:000044">
    <property type="entry name" value="ABC transporter B family member 9"/>
    <property type="match status" value="2"/>
</dbReference>
<feature type="domain" description="ABC transporter" evidence="13">
    <location>
        <begin position="353"/>
        <end position="589"/>
    </location>
</feature>
<dbReference type="CDD" id="cd18578">
    <property type="entry name" value="ABC_6TM_Pgp_ABCB1_D2_like"/>
    <property type="match status" value="2"/>
</dbReference>
<feature type="transmembrane region" description="Helical" evidence="12">
    <location>
        <begin position="258"/>
        <end position="279"/>
    </location>
</feature>
<feature type="domain" description="ABC transmembrane type-1" evidence="14">
    <location>
        <begin position="35"/>
        <end position="318"/>
    </location>
</feature>
<evidence type="ECO:0008006" key="17">
    <source>
        <dbReference type="Google" id="ProtNLM"/>
    </source>
</evidence>
<dbReference type="InterPro" id="IPR011527">
    <property type="entry name" value="ABC1_TM_dom"/>
</dbReference>
<feature type="domain" description="ABC transporter" evidence="13">
    <location>
        <begin position="1634"/>
        <end position="1870"/>
    </location>
</feature>
<evidence type="ECO:0000256" key="10">
    <source>
        <dbReference type="ARBA" id="ARBA00023180"/>
    </source>
</evidence>
<organism evidence="15">
    <name type="scientific">Oryza punctata</name>
    <name type="common">Red rice</name>
    <dbReference type="NCBI Taxonomy" id="4537"/>
    <lineage>
        <taxon>Eukaryota</taxon>
        <taxon>Viridiplantae</taxon>
        <taxon>Streptophyta</taxon>
        <taxon>Embryophyta</taxon>
        <taxon>Tracheophyta</taxon>
        <taxon>Spermatophyta</taxon>
        <taxon>Magnoliopsida</taxon>
        <taxon>Liliopsida</taxon>
        <taxon>Poales</taxon>
        <taxon>Poaceae</taxon>
        <taxon>BOP clade</taxon>
        <taxon>Oryzoideae</taxon>
        <taxon>Oryzeae</taxon>
        <taxon>Oryzinae</taxon>
        <taxon>Oryza</taxon>
    </lineage>
</organism>
<feature type="transmembrane region" description="Helical" evidence="12">
    <location>
        <begin position="950"/>
        <end position="970"/>
    </location>
</feature>
<dbReference type="GO" id="GO:0005524">
    <property type="term" value="F:ATP binding"/>
    <property type="evidence" value="ECO:0007669"/>
    <property type="project" value="UniProtKB-KW"/>
</dbReference>
<dbReference type="Proteomes" id="UP000026962">
    <property type="component" value="Chromosome 5"/>
</dbReference>
<sequence length="2477" mass="267800">MAARGSEGGEEEAEGKVGLHRLFSYADGVDALLMAAGAAGAAASGAAQPLMNLVFGEVVDAFGSGSRDDVLHRVCLKFFYLAIGSWFACFLQVACWMITGERQAARIRGLYLEAVLRQDIAFFEKEMTTGQVVERMSGDTILIQDAIGEKVGKFIQLTATFVGGFVVSFAKGWLLSCVMLSSIPPIIIAGATMSWTISKLSTHGQSKYIEAGNVVEQTIGAIRTVASFSGENRAIALYNKYIHSAYVSAVQESTATGLGFGFIMFMLFCTYGLAAWYGAKLIIDKGYEGGQVVTVWMAFMTGAMSLGEATPCMSAFASGQAAGYRMMQTIERMPAINSSGTDGVVLENIKGDIELRNVYFSYPSRPDQLIFDGFSLHVLSGITMAIVGESGSGKSTAINLVERFYDPQAGEVLIDGVNIKTLRLRWIREKIGLVSQEPLLFATSIRENIVYGREDATTEEIMAATELANAAKFIENLPNGLDTMVGEHGAQLSGGQKQRIAIARAILKNPKILLLDEATSALDMESERVVQEALNRIMQDKTTIVVAHRLSTIKDADIISVVQQGRVVEQGTHTELLKDHNGAYSQLIQLQGATEELHKSGVDYQRSISTVLSVMSISKSRSCNASFKRSLSRGTSFGSTSVHLTTAAGMVVPESMHTEVPSKVLDDIEEHNKVPLCRLISLNKPEIPVLLLGTAAAVVAGVLFPMLGLLISSSIKSFYEPPHQLKKDARFWTFMYVAAGIVSLISLPVENFLFGVAGGKLVERIRSLSFKRIVHQEVSWFDNPSNASGTIGARLSVDASNIRRLVGDSLALIVRSSVTIIAGFIIAMVANWRLALVATVVLPLGGLQGFFQIKFLEGFSADAKVKYEEATQVAHDAVSSIRTVASFCAENRIMKAYYKKCEAPVRQGIRQGIVSGLGFGISYFVLYSTYALCFYVGAKFMLDGKATFTEIFRVFFALLMATIGVSQTSAMGSDSAKAKASASSIFAMIDRESKIDSSSDDGIVLADVTGELELHHVCFSYPSRPDIQIFRDMSLRIPSGKLVALVGESGCGKSTVIALLERFYDPDSGTVTLDGVDIKNLKVGFLRQQMGLVSQEPVLFNDTVRANIAYGKEGDATEEEIIAAAKAANAHQFISALPRGYDTCAGERGVQLSGGQKQRVAIARAILKDPRILLLDEATSALDAESEHAVQAALESVMIGRTTVVVAHRLSTIRGADVIAVLKNGEVVATGRHEQLMAKKDGVYASLVELRMSSERAGDSKPSQSMEEASTARAADGDKCGKEENGRRMAKDGKVAFHHLFKYADRTDVALMLVGTIASLASGMSQVIMTIIFGQMVDAFGKSSPGNILHQVNKAVLYFVYLGIGSGIVCFLQVSCWAVTGERQATRIRSLYLKTILRQDMAFFDKEMTTGQVISSISADTTLIQGAIGEKVGKFLQLVTTFLGGFVLAFIKGWLLTLIMLSTIPPFIFAAGIVSKMLAEISSEGLASYSKAGDIVEQTVGSIRTVVSFNGEKKAIGLYNDLIKKAYKGAVKEGFIQGFGMGFLNLIYFSSFGLIVWYGSKLSLSRGYSGADIMNILFGIMIGARSLGDATPCTAAFEEGRIAAYRLFKIIKRKPEIDYDDTNGIVLQDIKGDIELKDVFFSYPSRSEQLIFDGFSMYVSNGTTMAIVGESGSGKSTVINLVERFYDPHAGEVLIDGMNIKSLRLEWIRGKIGLVNQEPILFMTSIKDNILYGKEDATLEEIKRAAELANAARFIESMPNGYDTLVGQRGAQLSGGQKQRIAIARAILKNPKILLLDEATSALDLESERIVQDALNQIMVGRTTLVVAHRLSTVRNAHCISVVYKGKIAEQGHHDELVKDPNGAYSQLIRLQEAQQAIDSHLDGPLNKRSQSLKRSLSRNSAGSTHSLNRPFSLRGATELLEYDGADSENHNLKNDGKLPKKGSMGRLISLNKPEIAIILFGSLAAAIDGAVFPMIGLVLASAVKVFYESPDKREKDATFWGLLCVGMGAIAMISKLANILLFAIAGGKLIKRIRALTFRSIVHQEVSWFDHPANSSGALGGKLCVDALNGYAQVRFLQGFSQDAKIMYEEASQVATDAVGSIRTVASYCAEKKVMTKYNQKCQASRYQGIRTGIVGGLGFGFSYMMLFMTSALCYYVGAKFVSQGNSTFGDVFKAFFSLVVAMLGVSSTAAMASDSSKAKDSASSIFAILDRKSQIDSSSNEGLTLELVKGDIEFTHISFRYPSRPDVQIFSDFTLSIPSGKTVALVGQSGSGKSTAIALLERFYDPDSGVILLDGVEIKKLEICWLRDQMGLVSQEPVLFNDTIHANIAYGKNEDVTEEEIVAAAKAANAHEFISSMQQGYSTSVGERGTQLAGGQKQRIAIARAIVKDPRILLLDEATSALDAESERIVQDALDHVMVGRTTIVVAHRLSTIQGADIIAVLKDGAIVEKGRHEALMGIAGGSYASLVELRHNVA</sequence>
<comment type="subcellular location">
    <subcellularLocation>
        <location evidence="1">Cell membrane</location>
        <topology evidence="1">Multi-pass membrane protein</topology>
    </subcellularLocation>
</comment>
<feature type="domain" description="ABC transmembrane type-1" evidence="14">
    <location>
        <begin position="1313"/>
        <end position="1599"/>
    </location>
</feature>
<evidence type="ECO:0000256" key="3">
    <source>
        <dbReference type="ARBA" id="ARBA00022448"/>
    </source>
</evidence>
<evidence type="ECO:0000256" key="1">
    <source>
        <dbReference type="ARBA" id="ARBA00004651"/>
    </source>
</evidence>
<dbReference type="HOGENOM" id="CLU_228243_0_0_1"/>
<dbReference type="FunFam" id="3.40.50.300:FF:000066">
    <property type="entry name" value="ABC transporter B family member 1"/>
    <property type="match status" value="4"/>
</dbReference>
<feature type="transmembrane region" description="Helical" evidence="12">
    <location>
        <begin position="2000"/>
        <end position="2025"/>
    </location>
</feature>
<proteinExistence type="inferred from homology"/>
<reference evidence="15" key="2">
    <citation type="submission" date="2018-05" db="EMBL/GenBank/DDBJ databases">
        <title>OpunRS2 (Oryza punctata Reference Sequence Version 2).</title>
        <authorList>
            <person name="Zhang J."/>
            <person name="Kudrna D."/>
            <person name="Lee S."/>
            <person name="Talag J."/>
            <person name="Welchert J."/>
            <person name="Wing R.A."/>
        </authorList>
    </citation>
    <scope>NUCLEOTIDE SEQUENCE [LARGE SCALE GENOMIC DNA]</scope>
</reference>
<feature type="transmembrane region" description="Helical" evidence="12">
    <location>
        <begin position="916"/>
        <end position="938"/>
    </location>
</feature>
<dbReference type="EnsemblPlants" id="OPUNC05G22240.1">
    <property type="protein sequence ID" value="OPUNC05G22240.1"/>
    <property type="gene ID" value="OPUNC05G22240"/>
</dbReference>
<evidence type="ECO:0000256" key="4">
    <source>
        <dbReference type="ARBA" id="ARBA00022692"/>
    </source>
</evidence>
<dbReference type="SUPFAM" id="SSF52540">
    <property type="entry name" value="P-loop containing nucleoside triphosphate hydrolases"/>
    <property type="match status" value="4"/>
</dbReference>
<feature type="region of interest" description="Disordered" evidence="11">
    <location>
        <begin position="1881"/>
        <end position="1910"/>
    </location>
</feature>